<reference evidence="1" key="1">
    <citation type="submission" date="2020-03" db="EMBL/GenBank/DDBJ databases">
        <title>The deep terrestrial virosphere.</title>
        <authorList>
            <person name="Holmfeldt K."/>
            <person name="Nilsson E."/>
            <person name="Simone D."/>
            <person name="Lopez-Fernandez M."/>
            <person name="Wu X."/>
            <person name="de Brujin I."/>
            <person name="Lundin D."/>
            <person name="Andersson A."/>
            <person name="Bertilsson S."/>
            <person name="Dopson M."/>
        </authorList>
    </citation>
    <scope>NUCLEOTIDE SEQUENCE</scope>
    <source>
        <strain evidence="1">MM415A01717</strain>
    </source>
</reference>
<organism evidence="1">
    <name type="scientific">viral metagenome</name>
    <dbReference type="NCBI Taxonomy" id="1070528"/>
    <lineage>
        <taxon>unclassified sequences</taxon>
        <taxon>metagenomes</taxon>
        <taxon>organismal metagenomes</taxon>
    </lineage>
</organism>
<protein>
    <submittedName>
        <fullName evidence="1">Uncharacterized protein</fullName>
    </submittedName>
</protein>
<dbReference type="EMBL" id="MT142182">
    <property type="protein sequence ID" value="QJA75742.1"/>
    <property type="molecule type" value="Genomic_DNA"/>
</dbReference>
<accession>A0A6M3K345</accession>
<evidence type="ECO:0000313" key="1">
    <source>
        <dbReference type="EMBL" id="QJA75742.1"/>
    </source>
</evidence>
<dbReference type="AlphaFoldDB" id="A0A6M3K345"/>
<gene>
    <name evidence="1" type="ORF">MM415A01717_0014</name>
</gene>
<name>A0A6M3K345_9ZZZZ</name>
<proteinExistence type="predicted"/>
<sequence>MATEKEIKAKYKAQHDSLTEDYYKNKLMSKDDFDLQHGQNWIDMEVELIVGGFFKPLEPVRDLKAEIDELRAEINKLKGIK</sequence>